<dbReference type="Proteomes" id="UP001281410">
    <property type="component" value="Unassembled WGS sequence"/>
</dbReference>
<reference evidence="1" key="1">
    <citation type="journal article" date="2023" name="Plant J.">
        <title>Genome sequences and population genomics provide insights into the demographic history, inbreeding, and mutation load of two 'living fossil' tree species of Dipteronia.</title>
        <authorList>
            <person name="Feng Y."/>
            <person name="Comes H.P."/>
            <person name="Chen J."/>
            <person name="Zhu S."/>
            <person name="Lu R."/>
            <person name="Zhang X."/>
            <person name="Li P."/>
            <person name="Qiu J."/>
            <person name="Olsen K.M."/>
            <person name="Qiu Y."/>
        </authorList>
    </citation>
    <scope>NUCLEOTIDE SEQUENCE</scope>
    <source>
        <strain evidence="1">NBL</strain>
    </source>
</reference>
<gene>
    <name evidence="1" type="ORF">Dsin_031874</name>
</gene>
<dbReference type="AlphaFoldDB" id="A0AAD9ZMT2"/>
<protein>
    <submittedName>
        <fullName evidence="1">Uncharacterized protein</fullName>
    </submittedName>
</protein>
<evidence type="ECO:0000313" key="2">
    <source>
        <dbReference type="Proteomes" id="UP001281410"/>
    </source>
</evidence>
<accession>A0AAD9ZMT2</accession>
<keyword evidence="2" id="KW-1185">Reference proteome</keyword>
<proteinExistence type="predicted"/>
<sequence>MKQKLVIKVSMDGHKSRPKVMKLVVGAYGVESAGWKGDDKSQIEVTGEGLDPAVLTQLLRKKVGHADLVSFGPAGGEDKKENDAKLEVTAMPASYVSWPNCEVVQVVRDPYYEQNSCSIM</sequence>
<dbReference type="Gene3D" id="3.30.70.100">
    <property type="match status" value="1"/>
</dbReference>
<organism evidence="1 2">
    <name type="scientific">Dipteronia sinensis</name>
    <dbReference type="NCBI Taxonomy" id="43782"/>
    <lineage>
        <taxon>Eukaryota</taxon>
        <taxon>Viridiplantae</taxon>
        <taxon>Streptophyta</taxon>
        <taxon>Embryophyta</taxon>
        <taxon>Tracheophyta</taxon>
        <taxon>Spermatophyta</taxon>
        <taxon>Magnoliopsida</taxon>
        <taxon>eudicotyledons</taxon>
        <taxon>Gunneridae</taxon>
        <taxon>Pentapetalae</taxon>
        <taxon>rosids</taxon>
        <taxon>malvids</taxon>
        <taxon>Sapindales</taxon>
        <taxon>Sapindaceae</taxon>
        <taxon>Hippocastanoideae</taxon>
        <taxon>Acereae</taxon>
        <taxon>Dipteronia</taxon>
    </lineage>
</organism>
<dbReference type="InterPro" id="IPR044296">
    <property type="entry name" value="HIPP46"/>
</dbReference>
<dbReference type="EMBL" id="JANJYJ010000010">
    <property type="protein sequence ID" value="KAK3184588.1"/>
    <property type="molecule type" value="Genomic_DNA"/>
</dbReference>
<name>A0AAD9ZMT2_9ROSI</name>
<evidence type="ECO:0000313" key="1">
    <source>
        <dbReference type="EMBL" id="KAK3184588.1"/>
    </source>
</evidence>
<dbReference type="PANTHER" id="PTHR46371">
    <property type="entry name" value="OS04G0464100 PROTEIN"/>
    <property type="match status" value="1"/>
</dbReference>
<comment type="caution">
    <text evidence="1">The sequence shown here is derived from an EMBL/GenBank/DDBJ whole genome shotgun (WGS) entry which is preliminary data.</text>
</comment>